<dbReference type="Gene3D" id="1.20.120.910">
    <property type="entry name" value="DksA, coiled-coil domain"/>
    <property type="match status" value="1"/>
</dbReference>
<dbReference type="STRING" id="1354303.M917_0834"/>
<dbReference type="PATRIC" id="fig|1354303.4.peg.821"/>
<comment type="caution">
    <text evidence="6">The sequence shown here is derived from an EMBL/GenBank/DDBJ whole genome shotgun (WGS) entry which is preliminary data.</text>
</comment>
<evidence type="ECO:0000259" key="5">
    <source>
        <dbReference type="Pfam" id="PF01258"/>
    </source>
</evidence>
<dbReference type="GO" id="GO:0008270">
    <property type="term" value="F:zinc ion binding"/>
    <property type="evidence" value="ECO:0007669"/>
    <property type="project" value="UniProtKB-KW"/>
</dbReference>
<dbReference type="GO" id="GO:1900378">
    <property type="term" value="P:positive regulation of secondary metabolite biosynthetic process"/>
    <property type="evidence" value="ECO:0007669"/>
    <property type="project" value="TreeGrafter"/>
</dbReference>
<protein>
    <recommendedName>
        <fullName evidence="5">Zinc finger DksA/TraR C4-type domain-containing protein</fullName>
    </recommendedName>
</protein>
<dbReference type="PANTHER" id="PTHR38777">
    <property type="entry name" value="FELS-2 PROPHAGE PROTEIN"/>
    <property type="match status" value="1"/>
</dbReference>
<dbReference type="PROSITE" id="PS51128">
    <property type="entry name" value="ZF_DKSA_2"/>
    <property type="match status" value="1"/>
</dbReference>
<dbReference type="OrthoDB" id="962301at2"/>
<gene>
    <name evidence="6" type="ORF">M917_0834</name>
</gene>
<keyword evidence="3" id="KW-0862">Zinc</keyword>
<evidence type="ECO:0000256" key="1">
    <source>
        <dbReference type="ARBA" id="ARBA00022723"/>
    </source>
</evidence>
<dbReference type="EMBL" id="AUSW01000015">
    <property type="protein sequence ID" value="ERL56156.1"/>
    <property type="molecule type" value="Genomic_DNA"/>
</dbReference>
<evidence type="ECO:0000313" key="7">
    <source>
        <dbReference type="Proteomes" id="UP000016761"/>
    </source>
</evidence>
<dbReference type="InterPro" id="IPR000962">
    <property type="entry name" value="Znf_DskA_TraR"/>
</dbReference>
<dbReference type="Proteomes" id="UP000016761">
    <property type="component" value="Unassembled WGS sequence"/>
</dbReference>
<dbReference type="RefSeq" id="WP_021813487.1">
    <property type="nucleotide sequence ID" value="NZ_AUSW01000015.1"/>
</dbReference>
<evidence type="ECO:0000313" key="6">
    <source>
        <dbReference type="EMBL" id="ERL56156.1"/>
    </source>
</evidence>
<evidence type="ECO:0000256" key="3">
    <source>
        <dbReference type="ARBA" id="ARBA00022833"/>
    </source>
</evidence>
<dbReference type="PANTHER" id="PTHR38777:SF1">
    <property type="entry name" value="DNAK SUPPRESSOR PROTEIN"/>
    <property type="match status" value="1"/>
</dbReference>
<keyword evidence="1" id="KW-0479">Metal-binding</keyword>
<feature type="zinc finger region" description="dksA C4-type" evidence="4">
    <location>
        <begin position="34"/>
        <end position="58"/>
    </location>
</feature>
<proteinExistence type="predicted"/>
<evidence type="ECO:0000256" key="2">
    <source>
        <dbReference type="ARBA" id="ARBA00022771"/>
    </source>
</evidence>
<evidence type="ECO:0000256" key="4">
    <source>
        <dbReference type="PROSITE-ProRule" id="PRU00510"/>
    </source>
</evidence>
<keyword evidence="2" id="KW-0863">Zinc-finger</keyword>
<dbReference type="SUPFAM" id="SSF57716">
    <property type="entry name" value="Glucocorticoid receptor-like (DNA-binding domain)"/>
    <property type="match status" value="1"/>
</dbReference>
<reference evidence="6 7" key="1">
    <citation type="journal article" date="2013" name="Genome Announc.">
        <title>Draft Genome Sequence of Psychrobacter aquaticus Strain CMS 56T, Isolated from a Cyanobacterial Mat Sample Collected from Water Bodies in the McMurdo Dry Valley Region of Antarctica.</title>
        <authorList>
            <person name="Reddy G.S."/>
            <person name="Ara S."/>
            <person name="Singh A."/>
            <person name="Kumar Pinnaka A."/>
            <person name="Shivaji S."/>
        </authorList>
    </citation>
    <scope>NUCLEOTIDE SEQUENCE [LARGE SCALE GENOMIC DNA]</scope>
    <source>
        <strain evidence="6 7">CMS 56</strain>
    </source>
</reference>
<dbReference type="Pfam" id="PF01258">
    <property type="entry name" value="zf-dskA_traR"/>
    <property type="match status" value="1"/>
</dbReference>
<organism evidence="6 7">
    <name type="scientific">Psychrobacter aquaticus CMS 56</name>
    <dbReference type="NCBI Taxonomy" id="1354303"/>
    <lineage>
        <taxon>Bacteria</taxon>
        <taxon>Pseudomonadati</taxon>
        <taxon>Pseudomonadota</taxon>
        <taxon>Gammaproteobacteria</taxon>
        <taxon>Moraxellales</taxon>
        <taxon>Moraxellaceae</taxon>
        <taxon>Psychrobacter</taxon>
    </lineage>
</organism>
<keyword evidence="7" id="KW-1185">Reference proteome</keyword>
<name>U4T7Q9_9GAMM</name>
<feature type="domain" description="Zinc finger DksA/TraR C4-type" evidence="5">
    <location>
        <begin position="33"/>
        <end position="61"/>
    </location>
</feature>
<sequence length="67" mass="7290">MGDIIDKANKVADVYLNAALSHIKIETANNVTNCIDCGDPIGAARKHAAPYAMHCLECQGYNDKDKR</sequence>
<accession>U4T7Q9</accession>
<dbReference type="AlphaFoldDB" id="U4T7Q9"/>